<sequence length="59" mass="6638">KSQEELIASLNSIDLSDPPAWLNPARQLQQITIATNCTKNNQRKERTLDIRASCDDIIS</sequence>
<reference evidence="1" key="1">
    <citation type="submission" date="2021-02" db="EMBL/GenBank/DDBJ databases">
        <authorList>
            <person name="Nowell W R."/>
        </authorList>
    </citation>
    <scope>NUCLEOTIDE SEQUENCE</scope>
</reference>
<gene>
    <name evidence="1" type="ORF">OVA965_LOCUS39946</name>
    <name evidence="2" type="ORF">TMI583_LOCUS41326</name>
</gene>
<accession>A0A8S2FUT3</accession>
<dbReference type="Proteomes" id="UP000682733">
    <property type="component" value="Unassembled WGS sequence"/>
</dbReference>
<evidence type="ECO:0000313" key="1">
    <source>
        <dbReference type="EMBL" id="CAF1563626.1"/>
    </source>
</evidence>
<organism evidence="1 3">
    <name type="scientific">Didymodactylos carnosus</name>
    <dbReference type="NCBI Taxonomy" id="1234261"/>
    <lineage>
        <taxon>Eukaryota</taxon>
        <taxon>Metazoa</taxon>
        <taxon>Spiralia</taxon>
        <taxon>Gnathifera</taxon>
        <taxon>Rotifera</taxon>
        <taxon>Eurotatoria</taxon>
        <taxon>Bdelloidea</taxon>
        <taxon>Philodinida</taxon>
        <taxon>Philodinidae</taxon>
        <taxon>Didymodactylos</taxon>
    </lineage>
</organism>
<evidence type="ECO:0000313" key="2">
    <source>
        <dbReference type="EMBL" id="CAF4356085.1"/>
    </source>
</evidence>
<comment type="caution">
    <text evidence="1">The sequence shown here is derived from an EMBL/GenBank/DDBJ whole genome shotgun (WGS) entry which is preliminary data.</text>
</comment>
<dbReference type="AlphaFoldDB" id="A0A8S2FUT3"/>
<feature type="non-terminal residue" evidence="1">
    <location>
        <position position="1"/>
    </location>
</feature>
<dbReference type="EMBL" id="CAJNOK010042393">
    <property type="protein sequence ID" value="CAF1563626.1"/>
    <property type="molecule type" value="Genomic_DNA"/>
</dbReference>
<dbReference type="EMBL" id="CAJOBA010065064">
    <property type="protein sequence ID" value="CAF4356085.1"/>
    <property type="molecule type" value="Genomic_DNA"/>
</dbReference>
<name>A0A8S2FUT3_9BILA</name>
<proteinExistence type="predicted"/>
<evidence type="ECO:0000313" key="3">
    <source>
        <dbReference type="Proteomes" id="UP000677228"/>
    </source>
</evidence>
<dbReference type="Proteomes" id="UP000677228">
    <property type="component" value="Unassembled WGS sequence"/>
</dbReference>
<protein>
    <submittedName>
        <fullName evidence="1">Uncharacterized protein</fullName>
    </submittedName>
</protein>